<gene>
    <name evidence="1" type="ORF">FWILDA_LOCUS19829</name>
</gene>
<protein>
    <submittedName>
        <fullName evidence="1">5212_t:CDS:1</fullName>
    </submittedName>
</protein>
<dbReference type="Proteomes" id="UP001153678">
    <property type="component" value="Unassembled WGS sequence"/>
</dbReference>
<dbReference type="EMBL" id="CAMKVN010026012">
    <property type="protein sequence ID" value="CAI2200963.1"/>
    <property type="molecule type" value="Genomic_DNA"/>
</dbReference>
<dbReference type="OrthoDB" id="2315448at2759"/>
<accession>A0A9W4TD82</accession>
<proteinExistence type="predicted"/>
<evidence type="ECO:0000313" key="1">
    <source>
        <dbReference type="EMBL" id="CAI2200963.1"/>
    </source>
</evidence>
<dbReference type="AlphaFoldDB" id="A0A9W4TD82"/>
<name>A0A9W4TD82_9GLOM</name>
<reference evidence="1" key="1">
    <citation type="submission" date="2022-08" db="EMBL/GenBank/DDBJ databases">
        <authorList>
            <person name="Kallberg Y."/>
            <person name="Tangrot J."/>
            <person name="Rosling A."/>
        </authorList>
    </citation>
    <scope>NUCLEOTIDE SEQUENCE</scope>
    <source>
        <strain evidence="1">Wild A</strain>
    </source>
</reference>
<feature type="non-terminal residue" evidence="1">
    <location>
        <position position="157"/>
    </location>
</feature>
<organism evidence="1 2">
    <name type="scientific">Funneliformis geosporum</name>
    <dbReference type="NCBI Taxonomy" id="1117311"/>
    <lineage>
        <taxon>Eukaryota</taxon>
        <taxon>Fungi</taxon>
        <taxon>Fungi incertae sedis</taxon>
        <taxon>Mucoromycota</taxon>
        <taxon>Glomeromycotina</taxon>
        <taxon>Glomeromycetes</taxon>
        <taxon>Glomerales</taxon>
        <taxon>Glomeraceae</taxon>
        <taxon>Funneliformis</taxon>
    </lineage>
</organism>
<keyword evidence="2" id="KW-1185">Reference proteome</keyword>
<feature type="non-terminal residue" evidence="1">
    <location>
        <position position="1"/>
    </location>
</feature>
<comment type="caution">
    <text evidence="1">The sequence shown here is derived from an EMBL/GenBank/DDBJ whole genome shotgun (WGS) entry which is preliminary data.</text>
</comment>
<evidence type="ECO:0000313" key="2">
    <source>
        <dbReference type="Proteomes" id="UP001153678"/>
    </source>
</evidence>
<sequence length="157" mass="18210">DTTTSKNPLVIRYPLSNSSIKIILRYYIDKGECKIPNSTGSFTLLRQAVKEKFDKLEKTEINDINFEYFQGNVKKGEIVENEFHFNTLVDNIQLNDKNERIINYLKVQIKGKKVYGDWEVAKIYDDLFTSSETIGKFEIGDLPELSPSLDRDELKSF</sequence>